<evidence type="ECO:0000256" key="8">
    <source>
        <dbReference type="ARBA" id="ARBA00022962"/>
    </source>
</evidence>
<name>A0AB33APA0_9STRE</name>
<comment type="similarity">
    <text evidence="3">Belongs to the glutamate synthase family.</text>
</comment>
<dbReference type="PROSITE" id="PS51278">
    <property type="entry name" value="GATASE_TYPE_2"/>
    <property type="match status" value="1"/>
</dbReference>
<keyword evidence="18" id="KW-1185">Reference proteome</keyword>
<dbReference type="GO" id="GO:0051538">
    <property type="term" value="F:3 iron, 4 sulfur cluster binding"/>
    <property type="evidence" value="ECO:0007669"/>
    <property type="project" value="UniProtKB-KW"/>
</dbReference>
<sequence>MIGVRAMNESALRAQQTTLWDPSFESDACGMGFVAQLDAEASHTLIDYALTMLTRMNHRGGTGAEPDTGDGAGMLLALPDEFFQVKAKEAGYDLPKKGDYAVAQLFLPQDTEAKDSLLEAVKAEIKSAGFHVLMTRDVPFNYDNCGPAAQEIMPSFVQVFVKKPDDTKDGRDFEDKLFRLRRQLEKSFSSDEFFICSLSSKTIVYKGMLHAFQVGLFYPDLQDEHFKSHIALTHSRFSTNTFPSWDRAQPFRFLAHNGEINTLRGAENWMHSHQIEVYNEENSDSAKLENCLEYLYRNGRDIPQSLLMMVPEAWGDESGLSDDLKAFYEYASSFVAPWDGPAALVFTDGDMVGARLDRNGLRPSRYSLTKDNFLICSSESGVVDLEPSRVIEKGVLGPGNMMLIDTTSGKLMRNEEVKAYYAAQHPYKEWVEENIAHLNDFEASELTQETNDIETMWKAYGYNEEVIRTVILSMSEKGEEPVISMGFDSPLAVLSNKSQSLFTFFKQQFAQVTNPPIDAIREQIVVSTSVYLGGDGNFKADGADNCVKVKIDSPVLSSEDFAKIANLQDERYRATTLSTVYDVVEPSHNRLQRALENLFKAAEKAVDNGSKIIILSDRNVKENQTTIPMLLAVSGLNNYMVGKGKASQFSIVVDTAEAIEVHHFATLVGYGAAAVHPYGAYATLKEYGKDATAFEKYRKAAEKGIVKVMSRMGISTILGYKGAQLFEAVGLSDSVVNKYFTGTVTRIGGLSLDQIEKEYLQRMEDAFGPRRGDYLQSGGIYQFKADGEYHLFNPHTIYNFQQAVRKGDYKLFKEYTTELDKEALSTPTTLRSIWEFKSDRPKVDLSEVEPAEAIVKRFKVGAMSFGSLSKEAHETIAEAMNSIGAKSNSGEGGENRNRFKVQPDGRNLNSKIKQVASGRFGVNAEYLMSAEEIQIKLAQGAKPGEGGQLPGQKVFPWVAEIRGATPGVRLISPPPHHDIYSIEDLAQLIYDLKAINPYAKINVKLVSSTGVGTIATGCVKAGADKVVISGYDGGTGASPRNSVRDAGLPWEMGLAEAHQTLSLNRLRQRMTLETDGKLMTGRDVAIATLLGAEEYSFASLTLISIGCVMMRVCSLNTCPVGVATQNPELRKHFAGKPEHVVNMMMFMAEELREYMAELGFRSVDEMVGHSEILKAKFVPKGKAKSLDFSRMLGTAYPIERKTEDPFAEARQWKELDGFAKAAVDSGTSVTVKETINNVQRAVGARMAGWMAERYGNYSVEPGLIKYEYTGIAGQSFASFITQGMELTLVGEANDYIAKSMSGGCLIVKPPRDAAYDIENSPIVGNVALFGAVKGEAYFSGRAGERFCVRNSGAKVVVEGVGAHGCEYMTGGVAVILGTTGRNFAAGMSGGVAYVYDADGDFAEKVNRQMVDLYKVGETRGDDVLVDMIQKHYEYTGSTKAKRLLENWAQEVDKFVKVYPTEFHEINNIEYALANTGLEGDELELRTFEIATGGAETAAEKEELLAQVTGGK</sequence>
<evidence type="ECO:0000256" key="12">
    <source>
        <dbReference type="ARBA" id="ARBA00023164"/>
    </source>
</evidence>
<dbReference type="GO" id="GO:0006537">
    <property type="term" value="P:glutamate biosynthetic process"/>
    <property type="evidence" value="ECO:0007669"/>
    <property type="project" value="UniProtKB-KW"/>
</dbReference>
<dbReference type="InterPro" id="IPR029055">
    <property type="entry name" value="Ntn_hydrolases_N"/>
</dbReference>
<evidence type="ECO:0000256" key="2">
    <source>
        <dbReference type="ARBA" id="ARBA00001927"/>
    </source>
</evidence>
<keyword evidence="12" id="KW-0314">Glutamate biosynthesis</keyword>
<dbReference type="Pfam" id="PF00310">
    <property type="entry name" value="GATase_2"/>
    <property type="match status" value="1"/>
</dbReference>
<proteinExistence type="inferred from homology"/>
<keyword evidence="10" id="KW-0408">Iron</keyword>
<evidence type="ECO:0000256" key="3">
    <source>
        <dbReference type="ARBA" id="ARBA00009716"/>
    </source>
</evidence>
<keyword evidence="7" id="KW-0479">Metal-binding</keyword>
<dbReference type="InterPro" id="IPR006982">
    <property type="entry name" value="Glu_synth_centr_N"/>
</dbReference>
<dbReference type="FunFam" id="3.60.20.10:FF:000001">
    <property type="entry name" value="Glutamate synthase, large subunit"/>
    <property type="match status" value="1"/>
</dbReference>
<evidence type="ECO:0000256" key="15">
    <source>
        <dbReference type="SAM" id="MobiDB-lite"/>
    </source>
</evidence>
<comment type="cofactor">
    <cofactor evidence="1">
        <name>FMN</name>
        <dbReference type="ChEBI" id="CHEBI:58210"/>
    </cofactor>
</comment>
<evidence type="ECO:0000256" key="4">
    <source>
        <dbReference type="ARBA" id="ARBA00022605"/>
    </source>
</evidence>
<dbReference type="InterPro" id="IPR050711">
    <property type="entry name" value="ET-N_metabolism_enzyme"/>
</dbReference>
<evidence type="ECO:0000313" key="18">
    <source>
        <dbReference type="Proteomes" id="UP000015268"/>
    </source>
</evidence>
<evidence type="ECO:0000259" key="16">
    <source>
        <dbReference type="PROSITE" id="PS51278"/>
    </source>
</evidence>
<dbReference type="CDD" id="cd00713">
    <property type="entry name" value="GltS"/>
    <property type="match status" value="1"/>
</dbReference>
<dbReference type="SUPFAM" id="SSF56235">
    <property type="entry name" value="N-terminal nucleophile aminohydrolases (Ntn hydrolases)"/>
    <property type="match status" value="1"/>
</dbReference>
<dbReference type="PANTHER" id="PTHR11938:SF133">
    <property type="entry name" value="GLUTAMATE SYNTHASE (NADH)"/>
    <property type="match status" value="1"/>
</dbReference>
<reference evidence="17 18" key="1">
    <citation type="journal article" date="2013" name="BMC Microbiol.">
        <title>Dynamics of fecal microbial communities in children with diarrhea of unknown etiology and genomic analysis of associated Streptococcus lutetiensis.</title>
        <authorList>
            <person name="Jin D."/>
            <person name="Chen C."/>
            <person name="Li L."/>
            <person name="Lu S."/>
            <person name="Li Z."/>
            <person name="Zhou Z."/>
            <person name="Jing H."/>
            <person name="Xu Y."/>
            <person name="Du P."/>
            <person name="Wang H."/>
            <person name="Xiong Y."/>
            <person name="Zheng H."/>
            <person name="Bai X."/>
            <person name="Sun H."/>
            <person name="Wang L."/>
            <person name="Ye C."/>
            <person name="Gottschalk M."/>
            <person name="Xu J."/>
        </authorList>
    </citation>
    <scope>NUCLEOTIDE SEQUENCE [LARGE SCALE GENOMIC DNA]</scope>
    <source>
        <strain evidence="17 18">033</strain>
    </source>
</reference>
<accession>A0AB33APA0</accession>
<dbReference type="SUPFAM" id="SSF69336">
    <property type="entry name" value="Alpha subunit of glutamate synthase, C-terminal domain"/>
    <property type="match status" value="1"/>
</dbReference>
<dbReference type="EMBL" id="CP003025">
    <property type="protein sequence ID" value="AGS06274.1"/>
    <property type="molecule type" value="Genomic_DNA"/>
</dbReference>
<evidence type="ECO:0000256" key="1">
    <source>
        <dbReference type="ARBA" id="ARBA00001917"/>
    </source>
</evidence>
<dbReference type="InterPro" id="IPR002489">
    <property type="entry name" value="Glu_synth_asu_C"/>
</dbReference>
<evidence type="ECO:0000256" key="6">
    <source>
        <dbReference type="ARBA" id="ARBA00022643"/>
    </source>
</evidence>
<feature type="domain" description="Glutamine amidotransferase type-2" evidence="16">
    <location>
        <begin position="29"/>
        <end position="407"/>
    </location>
</feature>
<dbReference type="KEGG" id="slu:KE3_1819"/>
<protein>
    <submittedName>
        <fullName evidence="17">Glutamate synthase</fullName>
    </submittedName>
</protein>
<dbReference type="CDD" id="cd00982">
    <property type="entry name" value="gltB_C"/>
    <property type="match status" value="1"/>
</dbReference>
<keyword evidence="5" id="KW-0285">Flavoprotein</keyword>
<dbReference type="InterPro" id="IPR013785">
    <property type="entry name" value="Aldolase_TIM"/>
</dbReference>
<comment type="cofactor">
    <cofactor evidence="2">
        <name>[3Fe-4S] cluster</name>
        <dbReference type="ChEBI" id="CHEBI:21137"/>
    </cofactor>
</comment>
<gene>
    <name evidence="17" type="ORF">KE3_1819</name>
</gene>
<keyword evidence="9" id="KW-0560">Oxidoreductase</keyword>
<dbReference type="GO" id="GO:0046872">
    <property type="term" value="F:metal ion binding"/>
    <property type="evidence" value="ECO:0007669"/>
    <property type="project" value="UniProtKB-KW"/>
</dbReference>
<evidence type="ECO:0000256" key="14">
    <source>
        <dbReference type="ARBA" id="ARBA00029440"/>
    </source>
</evidence>
<dbReference type="Pfam" id="PF04898">
    <property type="entry name" value="Glu_syn_central"/>
    <property type="match status" value="1"/>
</dbReference>
<comment type="pathway">
    <text evidence="14">Amino-acid biosynthesis.</text>
</comment>
<keyword evidence="6" id="KW-0288">FMN</keyword>
<organism evidence="17 18">
    <name type="scientific">Streptococcus lutetiensis 033</name>
    <dbReference type="NCBI Taxonomy" id="1076934"/>
    <lineage>
        <taxon>Bacteria</taxon>
        <taxon>Bacillati</taxon>
        <taxon>Bacillota</taxon>
        <taxon>Bacilli</taxon>
        <taxon>Lactobacillales</taxon>
        <taxon>Streptococcaceae</taxon>
        <taxon>Streptococcus</taxon>
    </lineage>
</organism>
<dbReference type="Pfam" id="PF01645">
    <property type="entry name" value="Glu_synthase"/>
    <property type="match status" value="1"/>
</dbReference>
<dbReference type="Pfam" id="PF01493">
    <property type="entry name" value="GXGXG"/>
    <property type="match status" value="1"/>
</dbReference>
<dbReference type="Proteomes" id="UP000015268">
    <property type="component" value="Chromosome"/>
</dbReference>
<keyword evidence="8" id="KW-0315">Glutamine amidotransferase</keyword>
<evidence type="ECO:0000256" key="11">
    <source>
        <dbReference type="ARBA" id="ARBA00023014"/>
    </source>
</evidence>
<dbReference type="NCBIfam" id="NF008730">
    <property type="entry name" value="PRK11750.1"/>
    <property type="match status" value="1"/>
</dbReference>
<evidence type="ECO:0000256" key="7">
    <source>
        <dbReference type="ARBA" id="ARBA00022723"/>
    </source>
</evidence>
<feature type="compositionally biased region" description="Basic and acidic residues" evidence="15">
    <location>
        <begin position="893"/>
        <end position="903"/>
    </location>
</feature>
<keyword evidence="4" id="KW-0028">Amino-acid biosynthesis</keyword>
<dbReference type="GO" id="GO:0019676">
    <property type="term" value="P:ammonia assimilation cycle"/>
    <property type="evidence" value="ECO:0007669"/>
    <property type="project" value="TreeGrafter"/>
</dbReference>
<dbReference type="SUPFAM" id="SSF51395">
    <property type="entry name" value="FMN-linked oxidoreductases"/>
    <property type="match status" value="1"/>
</dbReference>
<evidence type="ECO:0000256" key="9">
    <source>
        <dbReference type="ARBA" id="ARBA00023002"/>
    </source>
</evidence>
<dbReference type="Gene3D" id="2.160.20.60">
    <property type="entry name" value="Glutamate synthase, alpha subunit, C-terminal domain"/>
    <property type="match status" value="1"/>
</dbReference>
<evidence type="ECO:0000313" key="17">
    <source>
        <dbReference type="EMBL" id="AGS06274.1"/>
    </source>
</evidence>
<keyword evidence="13" id="KW-0003">3Fe-4S</keyword>
<feature type="region of interest" description="Disordered" evidence="15">
    <location>
        <begin position="884"/>
        <end position="904"/>
    </location>
</feature>
<dbReference type="InterPro" id="IPR017932">
    <property type="entry name" value="GATase_2_dom"/>
</dbReference>
<dbReference type="InterPro" id="IPR002932">
    <property type="entry name" value="Glu_synthdom"/>
</dbReference>
<keyword evidence="11" id="KW-0411">Iron-sulfur</keyword>
<evidence type="ECO:0000256" key="10">
    <source>
        <dbReference type="ARBA" id="ARBA00023004"/>
    </source>
</evidence>
<dbReference type="PANTHER" id="PTHR11938">
    <property type="entry name" value="FAD NADPH DEHYDROGENASE/OXIDOREDUCTASE"/>
    <property type="match status" value="1"/>
</dbReference>
<dbReference type="CDD" id="cd02808">
    <property type="entry name" value="GltS_FMN"/>
    <property type="match status" value="1"/>
</dbReference>
<dbReference type="Gene3D" id="3.60.20.10">
    <property type="entry name" value="Glutamine Phosphoribosylpyrophosphate, subunit 1, domain 1"/>
    <property type="match status" value="1"/>
</dbReference>
<evidence type="ECO:0000256" key="13">
    <source>
        <dbReference type="ARBA" id="ARBA00023291"/>
    </source>
</evidence>
<dbReference type="InterPro" id="IPR036485">
    <property type="entry name" value="Glu_synth_asu_C_sf"/>
</dbReference>
<dbReference type="Gene3D" id="3.20.20.70">
    <property type="entry name" value="Aldolase class I"/>
    <property type="match status" value="2"/>
</dbReference>
<evidence type="ECO:0000256" key="5">
    <source>
        <dbReference type="ARBA" id="ARBA00022630"/>
    </source>
</evidence>
<dbReference type="GO" id="GO:0015930">
    <property type="term" value="F:glutamate synthase activity"/>
    <property type="evidence" value="ECO:0007669"/>
    <property type="project" value="InterPro"/>
</dbReference>